<keyword evidence="3 5" id="KW-0862">Zinc</keyword>
<accession>A0ABS9TH38</accession>
<evidence type="ECO:0000256" key="5">
    <source>
        <dbReference type="RuleBase" id="RU361277"/>
    </source>
</evidence>
<dbReference type="Gene3D" id="3.90.180.10">
    <property type="entry name" value="Medium-chain alcohol dehydrogenases, catalytic domain"/>
    <property type="match status" value="1"/>
</dbReference>
<dbReference type="InterPro" id="IPR050129">
    <property type="entry name" value="Zn_alcohol_dh"/>
</dbReference>
<keyword evidence="4" id="KW-0560">Oxidoreductase</keyword>
<protein>
    <submittedName>
        <fullName evidence="7">Zinc-dependent alcohol dehydrogenase family protein</fullName>
    </submittedName>
</protein>
<dbReference type="Gene3D" id="3.40.50.720">
    <property type="entry name" value="NAD(P)-binding Rossmann-like Domain"/>
    <property type="match status" value="1"/>
</dbReference>
<dbReference type="RefSeq" id="WP_241038427.1">
    <property type="nucleotide sequence ID" value="NZ_BAAAJF010000012.1"/>
</dbReference>
<feature type="domain" description="Enoyl reductase (ER)" evidence="6">
    <location>
        <begin position="7"/>
        <end position="326"/>
    </location>
</feature>
<dbReference type="PANTHER" id="PTHR43401:SF5">
    <property type="entry name" value="ALCOHOL DEHYDROGENASE-RELATED"/>
    <property type="match status" value="1"/>
</dbReference>
<dbReference type="SMART" id="SM00829">
    <property type="entry name" value="PKS_ER"/>
    <property type="match status" value="1"/>
</dbReference>
<evidence type="ECO:0000259" key="6">
    <source>
        <dbReference type="SMART" id="SM00829"/>
    </source>
</evidence>
<dbReference type="CDD" id="cd08234">
    <property type="entry name" value="threonine_DH_like"/>
    <property type="match status" value="1"/>
</dbReference>
<dbReference type="Pfam" id="PF00107">
    <property type="entry name" value="ADH_zinc_N"/>
    <property type="match status" value="1"/>
</dbReference>
<evidence type="ECO:0000256" key="1">
    <source>
        <dbReference type="ARBA" id="ARBA00001947"/>
    </source>
</evidence>
<dbReference type="PROSITE" id="PS00059">
    <property type="entry name" value="ADH_ZINC"/>
    <property type="match status" value="1"/>
</dbReference>
<organism evidence="7 8">
    <name type="scientific">Pseudonocardia alaniniphila</name>
    <dbReference type="NCBI Taxonomy" id="75291"/>
    <lineage>
        <taxon>Bacteria</taxon>
        <taxon>Bacillati</taxon>
        <taxon>Actinomycetota</taxon>
        <taxon>Actinomycetes</taxon>
        <taxon>Pseudonocardiales</taxon>
        <taxon>Pseudonocardiaceae</taxon>
        <taxon>Pseudonocardia</taxon>
    </lineage>
</organism>
<dbReference type="InterPro" id="IPR020843">
    <property type="entry name" value="ER"/>
</dbReference>
<evidence type="ECO:0000313" key="8">
    <source>
        <dbReference type="Proteomes" id="UP001299970"/>
    </source>
</evidence>
<evidence type="ECO:0000313" key="7">
    <source>
        <dbReference type="EMBL" id="MCH6167859.1"/>
    </source>
</evidence>
<dbReference type="Pfam" id="PF08240">
    <property type="entry name" value="ADH_N"/>
    <property type="match status" value="1"/>
</dbReference>
<dbReference type="InterPro" id="IPR013149">
    <property type="entry name" value="ADH-like_C"/>
</dbReference>
<keyword evidence="8" id="KW-1185">Reference proteome</keyword>
<comment type="similarity">
    <text evidence="5">Belongs to the zinc-containing alcohol dehydrogenase family.</text>
</comment>
<comment type="cofactor">
    <cofactor evidence="1 5">
        <name>Zn(2+)</name>
        <dbReference type="ChEBI" id="CHEBI:29105"/>
    </cofactor>
</comment>
<dbReference type="InterPro" id="IPR013154">
    <property type="entry name" value="ADH-like_N"/>
</dbReference>
<dbReference type="Proteomes" id="UP001299970">
    <property type="component" value="Unassembled WGS sequence"/>
</dbReference>
<dbReference type="SUPFAM" id="SSF50129">
    <property type="entry name" value="GroES-like"/>
    <property type="match status" value="1"/>
</dbReference>
<sequence>MKAAVISTDAVTVESMPDPTPGRREVVVAVAGCGICGTDLHIADGEFAPTLPVVPGHEFAGEVVAIGQDVTELRVGDQVAVDPSLHCGECYYCRRGRGNLCERWAAIGVTTTGGAAEFAVAPVANCVRLPEGVTTADAALIEPLSCAVRGFDVLNPQLGDHYLIYGAGTMGLMMMELAKRAGAASVSMVDLNPARLETAEQLGCSATVGSADELDRPRGWDVVIDCTGVVAAIEDGFTRVGRGGTFQQFGVANEDAMARFSPFRIYNEEIRIVGSMAVLHSFERAAELFAEGALRPEVMISHRMSLDEYPQALEQFRAGVGRKIQVQPGKH</sequence>
<gene>
    <name evidence="7" type="ORF">MMF94_19395</name>
</gene>
<dbReference type="InterPro" id="IPR036291">
    <property type="entry name" value="NAD(P)-bd_dom_sf"/>
</dbReference>
<dbReference type="PANTHER" id="PTHR43401">
    <property type="entry name" value="L-THREONINE 3-DEHYDROGENASE"/>
    <property type="match status" value="1"/>
</dbReference>
<proteinExistence type="inferred from homology"/>
<evidence type="ECO:0000256" key="2">
    <source>
        <dbReference type="ARBA" id="ARBA00022723"/>
    </source>
</evidence>
<comment type="caution">
    <text evidence="7">The sequence shown here is derived from an EMBL/GenBank/DDBJ whole genome shotgun (WGS) entry which is preliminary data.</text>
</comment>
<evidence type="ECO:0000256" key="3">
    <source>
        <dbReference type="ARBA" id="ARBA00022833"/>
    </source>
</evidence>
<evidence type="ECO:0000256" key="4">
    <source>
        <dbReference type="ARBA" id="ARBA00023002"/>
    </source>
</evidence>
<dbReference type="SUPFAM" id="SSF51735">
    <property type="entry name" value="NAD(P)-binding Rossmann-fold domains"/>
    <property type="match status" value="1"/>
</dbReference>
<keyword evidence="2 5" id="KW-0479">Metal-binding</keyword>
<dbReference type="InterPro" id="IPR011032">
    <property type="entry name" value="GroES-like_sf"/>
</dbReference>
<reference evidence="7 8" key="1">
    <citation type="submission" date="2022-03" db="EMBL/GenBank/DDBJ databases">
        <title>Pseudonocardia alaer sp. nov., a novel actinomycete isolated from reed forest soil.</title>
        <authorList>
            <person name="Wang L."/>
        </authorList>
    </citation>
    <scope>NUCLEOTIDE SEQUENCE [LARGE SCALE GENOMIC DNA]</scope>
    <source>
        <strain evidence="7 8">Y-16303</strain>
    </source>
</reference>
<dbReference type="InterPro" id="IPR002328">
    <property type="entry name" value="ADH_Zn_CS"/>
</dbReference>
<name>A0ABS9TH38_9PSEU</name>
<dbReference type="EMBL" id="JAKXMK010000016">
    <property type="protein sequence ID" value="MCH6167859.1"/>
    <property type="molecule type" value="Genomic_DNA"/>
</dbReference>